<dbReference type="AlphaFoldDB" id="A0A9D4NM95"/>
<keyword evidence="2" id="KW-1185">Reference proteome</keyword>
<name>A0A9D4NM95_DREPO</name>
<sequence length="98" mass="11576">MLRLWDRLVKMPDERLTKKVFNWDFSHNKSWNSDIKDIIDSLNPQNLFQSRSMGNISLHCLLSRATKHYEKIEQMDTGHRNTAETQNISVNKTSLCVR</sequence>
<comment type="caution">
    <text evidence="1">The sequence shown here is derived from an EMBL/GenBank/DDBJ whole genome shotgun (WGS) entry which is preliminary data.</text>
</comment>
<reference evidence="1" key="1">
    <citation type="journal article" date="2019" name="bioRxiv">
        <title>The Genome of the Zebra Mussel, Dreissena polymorpha: A Resource for Invasive Species Research.</title>
        <authorList>
            <person name="McCartney M.A."/>
            <person name="Auch B."/>
            <person name="Kono T."/>
            <person name="Mallez S."/>
            <person name="Zhang Y."/>
            <person name="Obille A."/>
            <person name="Becker A."/>
            <person name="Abrahante J.E."/>
            <person name="Garbe J."/>
            <person name="Badalamenti J.P."/>
            <person name="Herman A."/>
            <person name="Mangelson H."/>
            <person name="Liachko I."/>
            <person name="Sullivan S."/>
            <person name="Sone E.D."/>
            <person name="Koren S."/>
            <person name="Silverstein K.A.T."/>
            <person name="Beckman K.B."/>
            <person name="Gohl D.M."/>
        </authorList>
    </citation>
    <scope>NUCLEOTIDE SEQUENCE</scope>
    <source>
        <strain evidence="1">Duluth1</strain>
        <tissue evidence="1">Whole animal</tissue>
    </source>
</reference>
<dbReference type="Proteomes" id="UP000828390">
    <property type="component" value="Unassembled WGS sequence"/>
</dbReference>
<gene>
    <name evidence="1" type="ORF">DPMN_021496</name>
</gene>
<protein>
    <submittedName>
        <fullName evidence="1">Uncharacterized protein</fullName>
    </submittedName>
</protein>
<organism evidence="1 2">
    <name type="scientific">Dreissena polymorpha</name>
    <name type="common">Zebra mussel</name>
    <name type="synonym">Mytilus polymorpha</name>
    <dbReference type="NCBI Taxonomy" id="45954"/>
    <lineage>
        <taxon>Eukaryota</taxon>
        <taxon>Metazoa</taxon>
        <taxon>Spiralia</taxon>
        <taxon>Lophotrochozoa</taxon>
        <taxon>Mollusca</taxon>
        <taxon>Bivalvia</taxon>
        <taxon>Autobranchia</taxon>
        <taxon>Heteroconchia</taxon>
        <taxon>Euheterodonta</taxon>
        <taxon>Imparidentia</taxon>
        <taxon>Neoheterodontei</taxon>
        <taxon>Myida</taxon>
        <taxon>Dreissenoidea</taxon>
        <taxon>Dreissenidae</taxon>
        <taxon>Dreissena</taxon>
    </lineage>
</organism>
<reference evidence="1" key="2">
    <citation type="submission" date="2020-11" db="EMBL/GenBank/DDBJ databases">
        <authorList>
            <person name="McCartney M.A."/>
            <person name="Auch B."/>
            <person name="Kono T."/>
            <person name="Mallez S."/>
            <person name="Becker A."/>
            <person name="Gohl D.M."/>
            <person name="Silverstein K.A.T."/>
            <person name="Koren S."/>
            <person name="Bechman K.B."/>
            <person name="Herman A."/>
            <person name="Abrahante J.E."/>
            <person name="Garbe J."/>
        </authorList>
    </citation>
    <scope>NUCLEOTIDE SEQUENCE</scope>
    <source>
        <strain evidence="1">Duluth1</strain>
        <tissue evidence="1">Whole animal</tissue>
    </source>
</reference>
<accession>A0A9D4NM95</accession>
<evidence type="ECO:0000313" key="1">
    <source>
        <dbReference type="EMBL" id="KAH3897308.1"/>
    </source>
</evidence>
<dbReference type="EMBL" id="JAIWYP010000001">
    <property type="protein sequence ID" value="KAH3897308.1"/>
    <property type="molecule type" value="Genomic_DNA"/>
</dbReference>
<proteinExistence type="predicted"/>
<evidence type="ECO:0000313" key="2">
    <source>
        <dbReference type="Proteomes" id="UP000828390"/>
    </source>
</evidence>